<dbReference type="Pfam" id="PF01965">
    <property type="entry name" value="DJ-1_PfpI"/>
    <property type="match status" value="1"/>
</dbReference>
<protein>
    <submittedName>
        <fullName evidence="5">Type 1 glutamine amidotransferase domain-containing protein</fullName>
    </submittedName>
</protein>
<evidence type="ECO:0000256" key="3">
    <source>
        <dbReference type="ARBA" id="ARBA00038493"/>
    </source>
</evidence>
<dbReference type="InterPro" id="IPR050325">
    <property type="entry name" value="Prot/Nucl_acid_deglycase"/>
</dbReference>
<keyword evidence="2" id="KW-0456">Lyase</keyword>
<evidence type="ECO:0000259" key="4">
    <source>
        <dbReference type="Pfam" id="PF01965"/>
    </source>
</evidence>
<dbReference type="GO" id="GO:0019172">
    <property type="term" value="F:glyoxalase III activity"/>
    <property type="evidence" value="ECO:0007669"/>
    <property type="project" value="TreeGrafter"/>
</dbReference>
<dbReference type="GO" id="GO:0016740">
    <property type="term" value="F:transferase activity"/>
    <property type="evidence" value="ECO:0007669"/>
    <property type="project" value="UniProtKB-KW"/>
</dbReference>
<keyword evidence="1" id="KW-0346">Stress response</keyword>
<gene>
    <name evidence="5" type="ORF">DP120_12510</name>
</gene>
<feature type="domain" description="DJ-1/PfpI" evidence="4">
    <location>
        <begin position="118"/>
        <end position="262"/>
    </location>
</feature>
<keyword evidence="5" id="KW-0808">Transferase</keyword>
<evidence type="ECO:0000256" key="1">
    <source>
        <dbReference type="ARBA" id="ARBA00023016"/>
    </source>
</evidence>
<evidence type="ECO:0000313" key="5">
    <source>
        <dbReference type="EMBL" id="RAZ75622.1"/>
    </source>
</evidence>
<evidence type="ECO:0000313" key="6">
    <source>
        <dbReference type="Proteomes" id="UP000251002"/>
    </source>
</evidence>
<dbReference type="SUPFAM" id="SSF52317">
    <property type="entry name" value="Class I glutamine amidotransferase-like"/>
    <property type="match status" value="1"/>
</dbReference>
<dbReference type="InterPro" id="IPR029062">
    <property type="entry name" value="Class_I_gatase-like"/>
</dbReference>
<accession>A0A365KR39</accession>
<dbReference type="GO" id="GO:0005737">
    <property type="term" value="C:cytoplasm"/>
    <property type="evidence" value="ECO:0007669"/>
    <property type="project" value="TreeGrafter"/>
</dbReference>
<evidence type="ECO:0000256" key="2">
    <source>
        <dbReference type="ARBA" id="ARBA00023239"/>
    </source>
</evidence>
<proteinExistence type="inferred from homology"/>
<comment type="similarity">
    <text evidence="3">Belongs to the peptidase C56 family. HSP31-like subfamily.</text>
</comment>
<dbReference type="AlphaFoldDB" id="A0A365KR39"/>
<dbReference type="CDD" id="cd03141">
    <property type="entry name" value="GATase1_Hsp31_like"/>
    <property type="match status" value="1"/>
</dbReference>
<dbReference type="Proteomes" id="UP000251002">
    <property type="component" value="Unassembled WGS sequence"/>
</dbReference>
<keyword evidence="5" id="KW-0315">Glutamine amidotransferase</keyword>
<comment type="caution">
    <text evidence="5">The sequence shown here is derived from an EMBL/GenBank/DDBJ whole genome shotgun (WGS) entry which is preliminary data.</text>
</comment>
<dbReference type="Gene3D" id="3.40.50.880">
    <property type="match status" value="1"/>
</dbReference>
<dbReference type="PANTHER" id="PTHR48094">
    <property type="entry name" value="PROTEIN/NUCLEIC ACID DEGLYCASE DJ-1-RELATED"/>
    <property type="match status" value="1"/>
</dbReference>
<keyword evidence="6" id="KW-1185">Reference proteome</keyword>
<dbReference type="InterPro" id="IPR002818">
    <property type="entry name" value="DJ-1/PfpI"/>
</dbReference>
<reference evidence="5 6" key="1">
    <citation type="submission" date="2018-06" db="EMBL/GenBank/DDBJ databases">
        <title>The draft genome sequences of strains SCU63 and S1.</title>
        <authorList>
            <person name="Gan L."/>
        </authorList>
    </citation>
    <scope>NUCLEOTIDE SEQUENCE [LARGE SCALE GENOMIC DNA]</scope>
    <source>
        <strain evidence="5 6">SCU63</strain>
    </source>
</reference>
<dbReference type="GO" id="GO:0019243">
    <property type="term" value="P:methylglyoxal catabolic process to D-lactate via S-lactoyl-glutathione"/>
    <property type="evidence" value="ECO:0007669"/>
    <property type="project" value="TreeGrafter"/>
</dbReference>
<sequence length="268" mass="29786">MEMALKRLFHRFFISLAGSKIFSRGNNVKNTEIIRKGIGMDKILIVVTNSSALGSKGKKTGLWLRELTDFYHEVKKQYGVDIISTAADRVPIDPRSLVGAVTHKQTRNYYMDDDFMVQLKKPLMPEQVNPEDYAAIYFTGGHGTMMDFPDNQDLQELTRKIYEQGGYVTAVCHGPSGIQNVRLSSGRLLVSGHVVTGFSDREEKVLGMYKHIPFSLEQVLKDRGGLFKKASVPMAACTVVSGRLITGQNPASARGVALKLLDQLEMIS</sequence>
<dbReference type="PANTHER" id="PTHR48094:SF11">
    <property type="entry name" value="GLUTATHIONE-INDEPENDENT GLYOXALASE HSP31-RELATED"/>
    <property type="match status" value="1"/>
</dbReference>
<name>A0A365KR39_9BACL</name>
<dbReference type="EMBL" id="QLZR01000005">
    <property type="protein sequence ID" value="RAZ75622.1"/>
    <property type="molecule type" value="Genomic_DNA"/>
</dbReference>
<organism evidence="5 6">
    <name type="scientific">Planococcus halotolerans</name>
    <dbReference type="NCBI Taxonomy" id="2233542"/>
    <lineage>
        <taxon>Bacteria</taxon>
        <taxon>Bacillati</taxon>
        <taxon>Bacillota</taxon>
        <taxon>Bacilli</taxon>
        <taxon>Bacillales</taxon>
        <taxon>Caryophanaceae</taxon>
        <taxon>Planococcus</taxon>
    </lineage>
</organism>